<dbReference type="EMBL" id="MLJW01000015">
    <property type="protein sequence ID" value="OIR13079.1"/>
    <property type="molecule type" value="Genomic_DNA"/>
</dbReference>
<dbReference type="AlphaFoldDB" id="A0A1J5SX61"/>
<sequence length="176" mass="20324">MKKIFKPKDGVPSFYQGYIDLVPNDGNLLQHLKDIQSETEQLFSNLPEEKLLYRYQPNKWSIKDLLVHLADCERVITYRAMRIARRDKTDLPGFDENLLVANANADKRNINDILKELSTLRNATLVFIETLDDESLDQTGTANGYAISARLLVNHIYGHHQHHLKIIKEKYLHSPA</sequence>
<name>A0A1J5SX61_9ZZZZ</name>
<feature type="domain" description="DinB-like" evidence="1">
    <location>
        <begin position="32"/>
        <end position="167"/>
    </location>
</feature>
<proteinExistence type="predicted"/>
<accession>A0A1J5SX61</accession>
<dbReference type="Gene3D" id="1.20.120.450">
    <property type="entry name" value="dinb family like domain"/>
    <property type="match status" value="1"/>
</dbReference>
<dbReference type="InterPro" id="IPR034660">
    <property type="entry name" value="DinB/YfiT-like"/>
</dbReference>
<protein>
    <submittedName>
        <fullName evidence="2">DinB superfamily protein</fullName>
    </submittedName>
</protein>
<dbReference type="Pfam" id="PF12867">
    <property type="entry name" value="DinB_2"/>
    <property type="match status" value="1"/>
</dbReference>
<dbReference type="InterPro" id="IPR024775">
    <property type="entry name" value="DinB-like"/>
</dbReference>
<reference evidence="2" key="1">
    <citation type="submission" date="2016-10" db="EMBL/GenBank/DDBJ databases">
        <title>Sequence of Gallionella enrichment culture.</title>
        <authorList>
            <person name="Poehlein A."/>
            <person name="Muehling M."/>
            <person name="Daniel R."/>
        </authorList>
    </citation>
    <scope>NUCLEOTIDE SEQUENCE</scope>
</reference>
<evidence type="ECO:0000259" key="1">
    <source>
        <dbReference type="Pfam" id="PF12867"/>
    </source>
</evidence>
<dbReference type="SUPFAM" id="SSF109854">
    <property type="entry name" value="DinB/YfiT-like putative metalloenzymes"/>
    <property type="match status" value="1"/>
</dbReference>
<evidence type="ECO:0000313" key="2">
    <source>
        <dbReference type="EMBL" id="OIR13079.1"/>
    </source>
</evidence>
<organism evidence="2">
    <name type="scientific">mine drainage metagenome</name>
    <dbReference type="NCBI Taxonomy" id="410659"/>
    <lineage>
        <taxon>unclassified sequences</taxon>
        <taxon>metagenomes</taxon>
        <taxon>ecological metagenomes</taxon>
    </lineage>
</organism>
<gene>
    <name evidence="2" type="ORF">GALL_54630</name>
</gene>
<comment type="caution">
    <text evidence="2">The sequence shown here is derived from an EMBL/GenBank/DDBJ whole genome shotgun (WGS) entry which is preliminary data.</text>
</comment>